<dbReference type="PANTHER" id="PTHR10110:SF86">
    <property type="entry name" value="SODIUM_HYDROGEN EXCHANGER 7"/>
    <property type="match status" value="1"/>
</dbReference>
<keyword evidence="6" id="KW-0915">Sodium</keyword>
<name>A0ABS0Y202_9HYPH</name>
<evidence type="ECO:0000256" key="10">
    <source>
        <dbReference type="SAM" id="Phobius"/>
    </source>
</evidence>
<dbReference type="PROSITE" id="PS00888">
    <property type="entry name" value="CNMP_BINDING_1"/>
    <property type="match status" value="1"/>
</dbReference>
<keyword evidence="8 10" id="KW-0472">Membrane</keyword>
<evidence type="ECO:0000256" key="6">
    <source>
        <dbReference type="ARBA" id="ARBA00023053"/>
    </source>
</evidence>
<keyword evidence="3" id="KW-1003">Cell membrane</keyword>
<dbReference type="EMBL" id="JAELXT010000009">
    <property type="protein sequence ID" value="MBJ6126030.1"/>
    <property type="molecule type" value="Genomic_DNA"/>
</dbReference>
<reference evidence="13" key="1">
    <citation type="submission" date="2020-12" db="EMBL/GenBank/DDBJ databases">
        <title>Hymenobacter sp.</title>
        <authorList>
            <person name="Kim M.K."/>
        </authorList>
    </citation>
    <scope>NUCLEOTIDE SEQUENCE [LARGE SCALE GENOMIC DNA]</scope>
    <source>
        <strain evidence="13">BT325</strain>
    </source>
</reference>
<sequence length="835" mass="90678">MELPIVLSVIAVLLVVISLAQPLAGLVRLPFSVLLAVIGIVIGAAASFLWYTEFTDAFNDVARAVMDFPVGSTVFLYVFLPTLLFQTALTLDVRRMAPDWVPILVLAVLAVLIATAIIGYALVPFAGQPLIVCLLLGAIVATTDPIAVVGIFRDIGAPARLGRLVEGESLLNDAAAITLFSVFLAVLAAGQSLSLMDASLSFARTLVVGALVGYVGARMAAWLIGSIPDHRAAKVSISFALPYLVYIVAEQGLGVSGVIGVVVAGMTLNLLGPARASPDGWSYLTGIWEQVAFWASSLVFVLAAILVPRLLEDLTWLDLALILVVVAAALLARIVVLFGVLPLLTTLRLSPPVSRSYRLVILWGGLRGAVTLALALAVTENPLLSAEVHRFVAILATGFVLFTLLIQGTTMRWLIQGLGLDRLSSRDLALRGQVLAVALENVREAVERVAELYKVGSATALAEARRYAEQIDAAAARTEQGQGLSDLERLSLGLVTLAGRERAVVLEHYRARIVSAALVQPLLAQAELLLDKARAGGRTEFQRAARQTLAFDWRFGVAQFLHRRLGIGASLERLLARRFETLFATRIIVEELAPFVDRKIVPILGTRVGEVLGEILERRREAIDGALEALRLQYPSYAEALERRLLRKTALRQEELEYDVLLADGLIGPELHANLRRSIEEERRKAEIQPRLDLALNAPELLAQLPLFSEFTQEQLAVLAKRLRPIFATPGERLIRRGDPGDAVYFVASGAVEVSIPGHKVRLGRGDFVGEIALLTGRPRQSDVHAIGYCFLLRLDVRDFKAFLVQHPAIRRHIEEVAARRLAANEDAVRSPATS</sequence>
<keyword evidence="2" id="KW-0813">Transport</keyword>
<dbReference type="PANTHER" id="PTHR10110">
    <property type="entry name" value="SODIUM/HYDROGEN EXCHANGER"/>
    <property type="match status" value="1"/>
</dbReference>
<dbReference type="InterPro" id="IPR018422">
    <property type="entry name" value="Cation/H_exchanger_CPA1"/>
</dbReference>
<dbReference type="CDD" id="cd00038">
    <property type="entry name" value="CAP_ED"/>
    <property type="match status" value="1"/>
</dbReference>
<feature type="transmembrane region" description="Helical" evidence="10">
    <location>
        <begin position="172"/>
        <end position="190"/>
    </location>
</feature>
<evidence type="ECO:0000256" key="4">
    <source>
        <dbReference type="ARBA" id="ARBA00022692"/>
    </source>
</evidence>
<feature type="transmembrane region" description="Helical" evidence="10">
    <location>
        <begin position="283"/>
        <end position="307"/>
    </location>
</feature>
<feature type="transmembrane region" description="Helical" evidence="10">
    <location>
        <begin position="130"/>
        <end position="152"/>
    </location>
</feature>
<dbReference type="RefSeq" id="WP_199049280.1">
    <property type="nucleotide sequence ID" value="NZ_JAELXT010000009.1"/>
</dbReference>
<keyword evidence="13" id="KW-1185">Reference proteome</keyword>
<gene>
    <name evidence="12" type="ORF">JAO75_11500</name>
</gene>
<keyword evidence="9" id="KW-0739">Sodium transport</keyword>
<organism evidence="12 13">
    <name type="scientific">Microvirga splendida</name>
    <dbReference type="NCBI Taxonomy" id="2795727"/>
    <lineage>
        <taxon>Bacteria</taxon>
        <taxon>Pseudomonadati</taxon>
        <taxon>Pseudomonadota</taxon>
        <taxon>Alphaproteobacteria</taxon>
        <taxon>Hyphomicrobiales</taxon>
        <taxon>Methylobacteriaceae</taxon>
        <taxon>Microvirga</taxon>
    </lineage>
</organism>
<comment type="caution">
    <text evidence="12">The sequence shown here is derived from an EMBL/GenBank/DDBJ whole genome shotgun (WGS) entry which is preliminary data.</text>
</comment>
<dbReference type="SUPFAM" id="SSF51206">
    <property type="entry name" value="cAMP-binding domain-like"/>
    <property type="match status" value="1"/>
</dbReference>
<dbReference type="InterPro" id="IPR000595">
    <property type="entry name" value="cNMP-bd_dom"/>
</dbReference>
<feature type="transmembrane region" description="Helical" evidence="10">
    <location>
        <begin position="30"/>
        <end position="52"/>
    </location>
</feature>
<evidence type="ECO:0000256" key="7">
    <source>
        <dbReference type="ARBA" id="ARBA00023065"/>
    </source>
</evidence>
<feature type="transmembrane region" description="Helical" evidence="10">
    <location>
        <begin position="244"/>
        <end position="271"/>
    </location>
</feature>
<dbReference type="InterPro" id="IPR014710">
    <property type="entry name" value="RmlC-like_jellyroll"/>
</dbReference>
<keyword evidence="7" id="KW-0406">Ion transport</keyword>
<feature type="transmembrane region" description="Helical" evidence="10">
    <location>
        <begin position="359"/>
        <end position="379"/>
    </location>
</feature>
<accession>A0ABS0Y202</accession>
<dbReference type="Gene3D" id="2.60.120.10">
    <property type="entry name" value="Jelly Rolls"/>
    <property type="match status" value="1"/>
</dbReference>
<dbReference type="Proteomes" id="UP000620670">
    <property type="component" value="Unassembled WGS sequence"/>
</dbReference>
<dbReference type="Pfam" id="PF00999">
    <property type="entry name" value="Na_H_Exchanger"/>
    <property type="match status" value="1"/>
</dbReference>
<evidence type="ECO:0000313" key="13">
    <source>
        <dbReference type="Proteomes" id="UP000620670"/>
    </source>
</evidence>
<feature type="transmembrane region" description="Helical" evidence="10">
    <location>
        <begin position="391"/>
        <end position="415"/>
    </location>
</feature>
<dbReference type="InterPro" id="IPR006153">
    <property type="entry name" value="Cation/H_exchanger_TM"/>
</dbReference>
<proteinExistence type="predicted"/>
<dbReference type="SMART" id="SM00100">
    <property type="entry name" value="cNMP"/>
    <property type="match status" value="1"/>
</dbReference>
<evidence type="ECO:0000256" key="9">
    <source>
        <dbReference type="ARBA" id="ARBA00023201"/>
    </source>
</evidence>
<dbReference type="Gene3D" id="6.10.140.1330">
    <property type="match status" value="1"/>
</dbReference>
<evidence type="ECO:0000256" key="5">
    <source>
        <dbReference type="ARBA" id="ARBA00022989"/>
    </source>
</evidence>
<feature type="transmembrane region" description="Helical" evidence="10">
    <location>
        <begin position="202"/>
        <end position="224"/>
    </location>
</feature>
<evidence type="ECO:0000256" key="3">
    <source>
        <dbReference type="ARBA" id="ARBA00022475"/>
    </source>
</evidence>
<feature type="transmembrane region" description="Helical" evidence="10">
    <location>
        <begin position="100"/>
        <end position="123"/>
    </location>
</feature>
<dbReference type="PROSITE" id="PS50042">
    <property type="entry name" value="CNMP_BINDING_3"/>
    <property type="match status" value="1"/>
</dbReference>
<keyword evidence="4 10" id="KW-0812">Transmembrane</keyword>
<feature type="transmembrane region" description="Helical" evidence="10">
    <location>
        <begin position="319"/>
        <end position="347"/>
    </location>
</feature>
<evidence type="ECO:0000256" key="8">
    <source>
        <dbReference type="ARBA" id="ARBA00023136"/>
    </source>
</evidence>
<feature type="domain" description="Cyclic nucleotide-binding" evidence="11">
    <location>
        <begin position="707"/>
        <end position="821"/>
    </location>
</feature>
<feature type="transmembrane region" description="Helical" evidence="10">
    <location>
        <begin position="64"/>
        <end position="88"/>
    </location>
</feature>
<keyword evidence="5 10" id="KW-1133">Transmembrane helix</keyword>
<comment type="subcellular location">
    <subcellularLocation>
        <location evidence="1">Cell membrane</location>
        <topology evidence="1">Multi-pass membrane protein</topology>
    </subcellularLocation>
</comment>
<evidence type="ECO:0000259" key="11">
    <source>
        <dbReference type="PROSITE" id="PS50042"/>
    </source>
</evidence>
<evidence type="ECO:0000256" key="2">
    <source>
        <dbReference type="ARBA" id="ARBA00022448"/>
    </source>
</evidence>
<evidence type="ECO:0000256" key="1">
    <source>
        <dbReference type="ARBA" id="ARBA00004651"/>
    </source>
</evidence>
<dbReference type="InterPro" id="IPR018488">
    <property type="entry name" value="cNMP-bd_CS"/>
</dbReference>
<dbReference type="Pfam" id="PF00027">
    <property type="entry name" value="cNMP_binding"/>
    <property type="match status" value="1"/>
</dbReference>
<protein>
    <submittedName>
        <fullName evidence="12">Cation:proton antiporter</fullName>
    </submittedName>
</protein>
<dbReference type="InterPro" id="IPR018490">
    <property type="entry name" value="cNMP-bd_dom_sf"/>
</dbReference>
<evidence type="ECO:0000313" key="12">
    <source>
        <dbReference type="EMBL" id="MBJ6126030.1"/>
    </source>
</evidence>